<sequence>MGRLFLLLITLESVDNRLLSAELDRVNLMSILNFIVSLLEYPLILLGEYRYPLLFFDIIGYKNTKKHCAKQKIQLKVSEFRSILVISQSHYVGNYLKHRFIIWNYKVK</sequence>
<dbReference type="BioCyc" id="PMAR862515-HMP:GMOO-341-MONOMER"/>
<dbReference type="Proteomes" id="UP000004394">
    <property type="component" value="Unassembled WGS sequence"/>
</dbReference>
<dbReference type="AlphaFoldDB" id="E0NQ80"/>
<reference evidence="1" key="1">
    <citation type="submission" date="2010-07" db="EMBL/GenBank/DDBJ databases">
        <authorList>
            <person name="Muzny D."/>
            <person name="Qin X."/>
            <person name="Deng J."/>
            <person name="Jiang H."/>
            <person name="Liu Y."/>
            <person name="Qu J."/>
            <person name="Song X.-Z."/>
            <person name="Zhang L."/>
            <person name="Thornton R."/>
            <person name="Coyle M."/>
            <person name="Francisco L."/>
            <person name="Jackson L."/>
            <person name="Javaid M."/>
            <person name="Korchina V."/>
            <person name="Kovar C."/>
            <person name="Mata R."/>
            <person name="Mathew T."/>
            <person name="Ngo R."/>
            <person name="Nguyen L."/>
            <person name="Nguyen N."/>
            <person name="Okwuonu G."/>
            <person name="Ongeri F."/>
            <person name="Pham C."/>
            <person name="Simmons D."/>
            <person name="Wilczek-Boney K."/>
            <person name="Hale W."/>
            <person name="Jakkamsetti A."/>
            <person name="Pham P."/>
            <person name="Ruth R."/>
            <person name="San Lucas F."/>
            <person name="Warren J."/>
            <person name="Zhang J."/>
            <person name="Zhao Z."/>
            <person name="Zhou C."/>
            <person name="Zhu D."/>
            <person name="Lee S."/>
            <person name="Bess C."/>
            <person name="Blankenburg K."/>
            <person name="Forbes L."/>
            <person name="Fu Q."/>
            <person name="Gubbala S."/>
            <person name="Hirani K."/>
            <person name="Jayaseelan J.C."/>
            <person name="Lara F."/>
            <person name="Munidasa M."/>
            <person name="Palculict T."/>
            <person name="Patil S."/>
            <person name="Pu L.-L."/>
            <person name="Saada N."/>
            <person name="Tang L."/>
            <person name="Weissenberger G."/>
            <person name="Zhu Y."/>
            <person name="Hemphill L."/>
            <person name="Shang Y."/>
            <person name="Youmans B."/>
            <person name="Ayvaz T."/>
            <person name="Ross M."/>
            <person name="Santibanez J."/>
            <person name="Aqrawi P."/>
            <person name="Gross S."/>
            <person name="Joshi V."/>
            <person name="Fowler G."/>
            <person name="Nazareth L."/>
            <person name="Reid J."/>
            <person name="Worley K."/>
            <person name="Petrosino J."/>
            <person name="Highlander S."/>
            <person name="Gibbs R."/>
        </authorList>
    </citation>
    <scope>NUCLEOTIDE SEQUENCE [LARGE SCALE GENOMIC DNA]</scope>
    <source>
        <strain evidence="1">DSM 16973</strain>
    </source>
</reference>
<protein>
    <submittedName>
        <fullName evidence="1">Uncharacterized protein</fullName>
    </submittedName>
</protein>
<dbReference type="RefSeq" id="WP_006948064.1">
    <property type="nucleotide sequence ID" value="NZ_BAJI01000017.1"/>
</dbReference>
<dbReference type="HOGENOM" id="CLU_2194575_0_0_10"/>
<gene>
    <name evidence="1" type="ORF">HMPREF0658_0331</name>
</gene>
<organism evidence="1 2">
    <name type="scientific">Hoylesella marshii DSM 16973 = JCM 13450</name>
    <dbReference type="NCBI Taxonomy" id="862515"/>
    <lineage>
        <taxon>Bacteria</taxon>
        <taxon>Pseudomonadati</taxon>
        <taxon>Bacteroidota</taxon>
        <taxon>Bacteroidia</taxon>
        <taxon>Bacteroidales</taxon>
        <taxon>Prevotellaceae</taxon>
        <taxon>Hoylesella</taxon>
    </lineage>
</organism>
<accession>E0NQ80</accession>
<keyword evidence="2" id="KW-1185">Reference proteome</keyword>
<dbReference type="EMBL" id="AEEI01000013">
    <property type="protein sequence ID" value="EFM02726.1"/>
    <property type="molecule type" value="Genomic_DNA"/>
</dbReference>
<evidence type="ECO:0000313" key="1">
    <source>
        <dbReference type="EMBL" id="EFM02726.1"/>
    </source>
</evidence>
<name>E0NQ80_9BACT</name>
<evidence type="ECO:0000313" key="2">
    <source>
        <dbReference type="Proteomes" id="UP000004394"/>
    </source>
</evidence>
<proteinExistence type="predicted"/>
<dbReference type="STRING" id="862515.HMPREF0658_0331"/>
<comment type="caution">
    <text evidence="1">The sequence shown here is derived from an EMBL/GenBank/DDBJ whole genome shotgun (WGS) entry which is preliminary data.</text>
</comment>